<evidence type="ECO:0000313" key="2">
    <source>
        <dbReference type="EMBL" id="KAJ5232520.1"/>
    </source>
</evidence>
<reference evidence="2" key="1">
    <citation type="submission" date="2022-11" db="EMBL/GenBank/DDBJ databases">
        <authorList>
            <person name="Petersen C."/>
        </authorList>
    </citation>
    <scope>NUCLEOTIDE SEQUENCE</scope>
    <source>
        <strain evidence="2">IBT 19713</strain>
    </source>
</reference>
<proteinExistence type="predicted"/>
<dbReference type="Gene3D" id="3.10.129.10">
    <property type="entry name" value="Hotdog Thioesterase"/>
    <property type="match status" value="1"/>
</dbReference>
<dbReference type="PANTHER" id="PTHR47260">
    <property type="entry name" value="UPF0644 PROTEIN PB2B4.06"/>
    <property type="match status" value="1"/>
</dbReference>
<dbReference type="AlphaFoldDB" id="A0A9W9NZG6"/>
<dbReference type="GeneID" id="83202076"/>
<dbReference type="RefSeq" id="XP_058330513.1">
    <property type="nucleotide sequence ID" value="XM_058474773.1"/>
</dbReference>
<keyword evidence="3" id="KW-1185">Reference proteome</keyword>
<feature type="domain" description="Thioesterase" evidence="1">
    <location>
        <begin position="92"/>
        <end position="175"/>
    </location>
</feature>
<evidence type="ECO:0000259" key="1">
    <source>
        <dbReference type="Pfam" id="PF03061"/>
    </source>
</evidence>
<dbReference type="InterPro" id="IPR029069">
    <property type="entry name" value="HotDog_dom_sf"/>
</dbReference>
<dbReference type="EMBL" id="JAPQKS010000004">
    <property type="protein sequence ID" value="KAJ5232520.1"/>
    <property type="molecule type" value="Genomic_DNA"/>
</dbReference>
<dbReference type="Pfam" id="PF03061">
    <property type="entry name" value="4HBT"/>
    <property type="match status" value="1"/>
</dbReference>
<dbReference type="OrthoDB" id="506431at2759"/>
<dbReference type="Proteomes" id="UP001150941">
    <property type="component" value="Unassembled WGS sequence"/>
</dbReference>
<dbReference type="PANTHER" id="PTHR47260:SF1">
    <property type="entry name" value="UPF0644 PROTEIN PB2B4.06"/>
    <property type="match status" value="1"/>
</dbReference>
<comment type="caution">
    <text evidence="2">The sequence shown here is derived from an EMBL/GenBank/DDBJ whole genome shotgun (WGS) entry which is preliminary data.</text>
</comment>
<dbReference type="SUPFAM" id="SSF54637">
    <property type="entry name" value="Thioesterase/thiol ester dehydrase-isomerase"/>
    <property type="match status" value="1"/>
</dbReference>
<dbReference type="InterPro" id="IPR052061">
    <property type="entry name" value="PTE-AB_protein"/>
</dbReference>
<organism evidence="2 3">
    <name type="scientific">Penicillium chermesinum</name>
    <dbReference type="NCBI Taxonomy" id="63820"/>
    <lineage>
        <taxon>Eukaryota</taxon>
        <taxon>Fungi</taxon>
        <taxon>Dikarya</taxon>
        <taxon>Ascomycota</taxon>
        <taxon>Pezizomycotina</taxon>
        <taxon>Eurotiomycetes</taxon>
        <taxon>Eurotiomycetidae</taxon>
        <taxon>Eurotiales</taxon>
        <taxon>Aspergillaceae</taxon>
        <taxon>Penicillium</taxon>
    </lineage>
</organism>
<protein>
    <recommendedName>
        <fullName evidence="1">Thioesterase domain-containing protein</fullName>
    </recommendedName>
</protein>
<name>A0A9W9NZG6_9EURO</name>
<sequence length="192" mass="21889">MSEQDLAAFRSIQWVQELLRDESFIIAEPRFRDQITEDKLFKTTLISPTRLAAFLPQYRKCQNLAGPSDVPPPVEELRLFWLLGSDLDGNPGMLHGGIVTTLLDQSMGFIVMFRGQYSGNALKEPGRTPTVTAYLNTQFRRPVFTPAAIMVHVRLVEVLEDRKWRVEATIYDHENRPLASGEALFVKTRARI</sequence>
<evidence type="ECO:0000313" key="3">
    <source>
        <dbReference type="Proteomes" id="UP001150941"/>
    </source>
</evidence>
<accession>A0A9W9NZG6</accession>
<dbReference type="InterPro" id="IPR006683">
    <property type="entry name" value="Thioestr_dom"/>
</dbReference>
<dbReference type="CDD" id="cd03443">
    <property type="entry name" value="PaaI_thioesterase"/>
    <property type="match status" value="1"/>
</dbReference>
<reference evidence="2" key="2">
    <citation type="journal article" date="2023" name="IMA Fungus">
        <title>Comparative genomic study of the Penicillium genus elucidates a diverse pangenome and 15 lateral gene transfer events.</title>
        <authorList>
            <person name="Petersen C."/>
            <person name="Sorensen T."/>
            <person name="Nielsen M.R."/>
            <person name="Sondergaard T.E."/>
            <person name="Sorensen J.L."/>
            <person name="Fitzpatrick D.A."/>
            <person name="Frisvad J.C."/>
            <person name="Nielsen K.L."/>
        </authorList>
    </citation>
    <scope>NUCLEOTIDE SEQUENCE</scope>
    <source>
        <strain evidence="2">IBT 19713</strain>
    </source>
</reference>
<gene>
    <name evidence="2" type="ORF">N7468_005476</name>
</gene>